<feature type="compositionally biased region" description="Low complexity" evidence="1">
    <location>
        <begin position="116"/>
        <end position="136"/>
    </location>
</feature>
<dbReference type="PROSITE" id="PS51212">
    <property type="entry name" value="WSC"/>
    <property type="match status" value="1"/>
</dbReference>
<keyword evidence="5" id="KW-1185">Reference proteome</keyword>
<keyword evidence="2" id="KW-0812">Transmembrane</keyword>
<evidence type="ECO:0000256" key="1">
    <source>
        <dbReference type="SAM" id="MobiDB-lite"/>
    </source>
</evidence>
<keyword evidence="2" id="KW-0472">Membrane</keyword>
<evidence type="ECO:0000259" key="3">
    <source>
        <dbReference type="PROSITE" id="PS51212"/>
    </source>
</evidence>
<dbReference type="GeneID" id="87833609"/>
<dbReference type="SMART" id="SM00321">
    <property type="entry name" value="WSC"/>
    <property type="match status" value="1"/>
</dbReference>
<reference evidence="4" key="2">
    <citation type="submission" date="2023-05" db="EMBL/GenBank/DDBJ databases">
        <authorList>
            <consortium name="Lawrence Berkeley National Laboratory"/>
            <person name="Steindorff A."/>
            <person name="Hensen N."/>
            <person name="Bonometti L."/>
            <person name="Westerberg I."/>
            <person name="Brannstrom I.O."/>
            <person name="Guillou S."/>
            <person name="Cros-Aarteil S."/>
            <person name="Calhoun S."/>
            <person name="Haridas S."/>
            <person name="Kuo A."/>
            <person name="Mondo S."/>
            <person name="Pangilinan J."/>
            <person name="Riley R."/>
            <person name="Labutti K."/>
            <person name="Andreopoulos B."/>
            <person name="Lipzen A."/>
            <person name="Chen C."/>
            <person name="Yanf M."/>
            <person name="Daum C."/>
            <person name="Ng V."/>
            <person name="Clum A."/>
            <person name="Ohm R."/>
            <person name="Martin F."/>
            <person name="Silar P."/>
            <person name="Natvig D."/>
            <person name="Lalanne C."/>
            <person name="Gautier V."/>
            <person name="Ament-Velasquez S.L."/>
            <person name="Kruys A."/>
            <person name="Hutchinson M.I."/>
            <person name="Powell A.J."/>
            <person name="Barry K."/>
            <person name="Miller A.N."/>
            <person name="Grigoriev I.V."/>
            <person name="Debuchy R."/>
            <person name="Gladieux P."/>
            <person name="Thoren M.H."/>
            <person name="Johannesson H."/>
        </authorList>
    </citation>
    <scope>NUCLEOTIDE SEQUENCE</scope>
    <source>
        <strain evidence="4">CBS 731.68</strain>
    </source>
</reference>
<name>A0AAN6UCQ4_9PEZI</name>
<sequence length="246" mass="26587">MPVDGANLPIPNHGRNYGGELEVYHWHHPDNGPHPWMKPAPEVYNDPSKLEFCQHRQPEDQQRKILNLRLPTFIISCILLVVTAALVLVGGLLGNKVASLENMIPSLVSSINATASNPTTSNSTSAPPATTTATTPPTFPVEGWNYLGCYYDSASRILPGAELSATNMTNERCGAFCSSSGDFGSKPRHFGTEVGVECHCGTLTEADLKSKQAPDWACGHQCRGRTGVAERCGGNWVVSLWERVDG</sequence>
<dbReference type="InterPro" id="IPR002889">
    <property type="entry name" value="WSC_carb-bd"/>
</dbReference>
<organism evidence="4 5">
    <name type="scientific">Parathielavia appendiculata</name>
    <dbReference type="NCBI Taxonomy" id="2587402"/>
    <lineage>
        <taxon>Eukaryota</taxon>
        <taxon>Fungi</taxon>
        <taxon>Dikarya</taxon>
        <taxon>Ascomycota</taxon>
        <taxon>Pezizomycotina</taxon>
        <taxon>Sordariomycetes</taxon>
        <taxon>Sordariomycetidae</taxon>
        <taxon>Sordariales</taxon>
        <taxon>Chaetomiaceae</taxon>
        <taxon>Parathielavia</taxon>
    </lineage>
</organism>
<proteinExistence type="predicted"/>
<dbReference type="AlphaFoldDB" id="A0AAN6UCQ4"/>
<evidence type="ECO:0000313" key="4">
    <source>
        <dbReference type="EMBL" id="KAK4129166.1"/>
    </source>
</evidence>
<dbReference type="RefSeq" id="XP_062652937.1">
    <property type="nucleotide sequence ID" value="XM_062796841.1"/>
</dbReference>
<protein>
    <recommendedName>
        <fullName evidence="3">WSC domain-containing protein</fullName>
    </recommendedName>
</protein>
<dbReference type="EMBL" id="MU853223">
    <property type="protein sequence ID" value="KAK4129166.1"/>
    <property type="molecule type" value="Genomic_DNA"/>
</dbReference>
<evidence type="ECO:0000313" key="5">
    <source>
        <dbReference type="Proteomes" id="UP001302602"/>
    </source>
</evidence>
<feature type="transmembrane region" description="Helical" evidence="2">
    <location>
        <begin position="73"/>
        <end position="93"/>
    </location>
</feature>
<gene>
    <name evidence="4" type="ORF">N657DRAFT_686544</name>
</gene>
<feature type="domain" description="WSC" evidence="3">
    <location>
        <begin position="143"/>
        <end position="244"/>
    </location>
</feature>
<comment type="caution">
    <text evidence="4">The sequence shown here is derived from an EMBL/GenBank/DDBJ whole genome shotgun (WGS) entry which is preliminary data.</text>
</comment>
<accession>A0AAN6UCQ4</accession>
<feature type="region of interest" description="Disordered" evidence="1">
    <location>
        <begin position="116"/>
        <end position="137"/>
    </location>
</feature>
<reference evidence="4" key="1">
    <citation type="journal article" date="2023" name="Mol. Phylogenet. Evol.">
        <title>Genome-scale phylogeny and comparative genomics of the fungal order Sordariales.</title>
        <authorList>
            <person name="Hensen N."/>
            <person name="Bonometti L."/>
            <person name="Westerberg I."/>
            <person name="Brannstrom I.O."/>
            <person name="Guillou S."/>
            <person name="Cros-Aarteil S."/>
            <person name="Calhoun S."/>
            <person name="Haridas S."/>
            <person name="Kuo A."/>
            <person name="Mondo S."/>
            <person name="Pangilinan J."/>
            <person name="Riley R."/>
            <person name="LaButti K."/>
            <person name="Andreopoulos B."/>
            <person name="Lipzen A."/>
            <person name="Chen C."/>
            <person name="Yan M."/>
            <person name="Daum C."/>
            <person name="Ng V."/>
            <person name="Clum A."/>
            <person name="Steindorff A."/>
            <person name="Ohm R.A."/>
            <person name="Martin F."/>
            <person name="Silar P."/>
            <person name="Natvig D.O."/>
            <person name="Lalanne C."/>
            <person name="Gautier V."/>
            <person name="Ament-Velasquez S.L."/>
            <person name="Kruys A."/>
            <person name="Hutchinson M.I."/>
            <person name="Powell A.J."/>
            <person name="Barry K."/>
            <person name="Miller A.N."/>
            <person name="Grigoriev I.V."/>
            <person name="Debuchy R."/>
            <person name="Gladieux P."/>
            <person name="Hiltunen Thoren M."/>
            <person name="Johannesson H."/>
        </authorList>
    </citation>
    <scope>NUCLEOTIDE SEQUENCE</scope>
    <source>
        <strain evidence="4">CBS 731.68</strain>
    </source>
</reference>
<dbReference type="Pfam" id="PF01822">
    <property type="entry name" value="WSC"/>
    <property type="match status" value="1"/>
</dbReference>
<evidence type="ECO:0000256" key="2">
    <source>
        <dbReference type="SAM" id="Phobius"/>
    </source>
</evidence>
<keyword evidence="2" id="KW-1133">Transmembrane helix</keyword>
<dbReference type="Proteomes" id="UP001302602">
    <property type="component" value="Unassembled WGS sequence"/>
</dbReference>